<sequence>MQLVPPSDKHRRMRSLTLCQRAQVPLLPPLTAFGRRDDMHGPGTRCVSLLAVLVSHCLYIHGQHRARFPISVSTSSPPNVGHQQVVAAPRCRALIRPAVHLQPLATHLDSQSSSPPCRTQPAPAYPGSSGVHITPLPSLQSKLLSRTYDWPPTLFSNVVEYLDILGPWVPILACPPNARHFIVTTTFNLLAAHRARHHACSSTDCSA</sequence>
<dbReference type="AlphaFoldDB" id="A0A0C3S0J6"/>
<dbReference type="EMBL" id="KN840670">
    <property type="protein sequence ID" value="KIP02517.1"/>
    <property type="molecule type" value="Genomic_DNA"/>
</dbReference>
<evidence type="ECO:0000313" key="3">
    <source>
        <dbReference type="Proteomes" id="UP000053257"/>
    </source>
</evidence>
<evidence type="ECO:0000313" key="2">
    <source>
        <dbReference type="EMBL" id="KIP02517.1"/>
    </source>
</evidence>
<gene>
    <name evidence="2" type="ORF">PHLGIDRAFT_291871</name>
</gene>
<protein>
    <submittedName>
        <fullName evidence="2">Uncharacterized protein</fullName>
    </submittedName>
</protein>
<dbReference type="HOGENOM" id="CLU_1326814_0_0_1"/>
<accession>A0A0C3S0J6</accession>
<feature type="compositionally biased region" description="Polar residues" evidence="1">
    <location>
        <begin position="108"/>
        <end position="117"/>
    </location>
</feature>
<name>A0A0C3S0J6_PHLG1</name>
<keyword evidence="3" id="KW-1185">Reference proteome</keyword>
<proteinExistence type="predicted"/>
<feature type="region of interest" description="Disordered" evidence="1">
    <location>
        <begin position="107"/>
        <end position="130"/>
    </location>
</feature>
<organism evidence="2 3">
    <name type="scientific">Phlebiopsis gigantea (strain 11061_1 CR5-6)</name>
    <name type="common">White-rot fungus</name>
    <name type="synonym">Peniophora gigantea</name>
    <dbReference type="NCBI Taxonomy" id="745531"/>
    <lineage>
        <taxon>Eukaryota</taxon>
        <taxon>Fungi</taxon>
        <taxon>Dikarya</taxon>
        <taxon>Basidiomycota</taxon>
        <taxon>Agaricomycotina</taxon>
        <taxon>Agaricomycetes</taxon>
        <taxon>Polyporales</taxon>
        <taxon>Phanerochaetaceae</taxon>
        <taxon>Phlebiopsis</taxon>
    </lineage>
</organism>
<evidence type="ECO:0000256" key="1">
    <source>
        <dbReference type="SAM" id="MobiDB-lite"/>
    </source>
</evidence>
<reference evidence="2 3" key="1">
    <citation type="journal article" date="2014" name="PLoS Genet.">
        <title>Analysis of the Phlebiopsis gigantea genome, transcriptome and secretome provides insight into its pioneer colonization strategies of wood.</title>
        <authorList>
            <person name="Hori C."/>
            <person name="Ishida T."/>
            <person name="Igarashi K."/>
            <person name="Samejima M."/>
            <person name="Suzuki H."/>
            <person name="Master E."/>
            <person name="Ferreira P."/>
            <person name="Ruiz-Duenas F.J."/>
            <person name="Held B."/>
            <person name="Canessa P."/>
            <person name="Larrondo L.F."/>
            <person name="Schmoll M."/>
            <person name="Druzhinina I.S."/>
            <person name="Kubicek C.P."/>
            <person name="Gaskell J.A."/>
            <person name="Kersten P."/>
            <person name="St John F."/>
            <person name="Glasner J."/>
            <person name="Sabat G."/>
            <person name="Splinter BonDurant S."/>
            <person name="Syed K."/>
            <person name="Yadav J."/>
            <person name="Mgbeahuruike A.C."/>
            <person name="Kovalchuk A."/>
            <person name="Asiegbu F.O."/>
            <person name="Lackner G."/>
            <person name="Hoffmeister D."/>
            <person name="Rencoret J."/>
            <person name="Gutierrez A."/>
            <person name="Sun H."/>
            <person name="Lindquist E."/>
            <person name="Barry K."/>
            <person name="Riley R."/>
            <person name="Grigoriev I.V."/>
            <person name="Henrissat B."/>
            <person name="Kues U."/>
            <person name="Berka R.M."/>
            <person name="Martinez A.T."/>
            <person name="Covert S.F."/>
            <person name="Blanchette R.A."/>
            <person name="Cullen D."/>
        </authorList>
    </citation>
    <scope>NUCLEOTIDE SEQUENCE [LARGE SCALE GENOMIC DNA]</scope>
    <source>
        <strain evidence="2 3">11061_1 CR5-6</strain>
    </source>
</reference>
<dbReference type="Proteomes" id="UP000053257">
    <property type="component" value="Unassembled WGS sequence"/>
</dbReference>